<organism evidence="2 3">
    <name type="scientific">Electrophorus voltai</name>
    <dbReference type="NCBI Taxonomy" id="2609070"/>
    <lineage>
        <taxon>Eukaryota</taxon>
        <taxon>Metazoa</taxon>
        <taxon>Chordata</taxon>
        <taxon>Craniata</taxon>
        <taxon>Vertebrata</taxon>
        <taxon>Euteleostomi</taxon>
        <taxon>Actinopterygii</taxon>
        <taxon>Neopterygii</taxon>
        <taxon>Teleostei</taxon>
        <taxon>Ostariophysi</taxon>
        <taxon>Gymnotiformes</taxon>
        <taxon>Gymnotoidei</taxon>
        <taxon>Gymnotidae</taxon>
        <taxon>Electrophorus</taxon>
    </lineage>
</organism>
<reference evidence="2" key="1">
    <citation type="submission" date="2023-03" db="EMBL/GenBank/DDBJ databases">
        <title>Electrophorus voltai genome.</title>
        <authorList>
            <person name="Bian C."/>
        </authorList>
    </citation>
    <scope>NUCLEOTIDE SEQUENCE</scope>
    <source>
        <strain evidence="2">CB-2022</strain>
        <tissue evidence="2">Muscle</tissue>
    </source>
</reference>
<keyword evidence="3" id="KW-1185">Reference proteome</keyword>
<evidence type="ECO:0000313" key="2">
    <source>
        <dbReference type="EMBL" id="KAK1793847.1"/>
    </source>
</evidence>
<feature type="region of interest" description="Disordered" evidence="1">
    <location>
        <begin position="129"/>
        <end position="164"/>
    </location>
</feature>
<dbReference type="EMBL" id="JAROKS010000017">
    <property type="protein sequence ID" value="KAK1793847.1"/>
    <property type="molecule type" value="Genomic_DNA"/>
</dbReference>
<evidence type="ECO:0000256" key="1">
    <source>
        <dbReference type="SAM" id="MobiDB-lite"/>
    </source>
</evidence>
<dbReference type="Proteomes" id="UP001239994">
    <property type="component" value="Unassembled WGS sequence"/>
</dbReference>
<feature type="compositionally biased region" description="Basic and acidic residues" evidence="1">
    <location>
        <begin position="27"/>
        <end position="36"/>
    </location>
</feature>
<evidence type="ECO:0000313" key="3">
    <source>
        <dbReference type="Proteomes" id="UP001239994"/>
    </source>
</evidence>
<proteinExistence type="predicted"/>
<comment type="caution">
    <text evidence="2">The sequence shown here is derived from an EMBL/GenBank/DDBJ whole genome shotgun (WGS) entry which is preliminary data.</text>
</comment>
<sequence length="164" mass="18528">MKKARIFKARRVHGTFDKTSNVTGNKQVRERHESSHGRQGAFTQKYCSQTADSVTSANHIKTRTLAKCHISVSVSENSNGPSSATSGLFQWLSPRPGVAEHRSTQRHLYCVRNGASAEQPPAIQGLRSCRRARSVRGRKRLTVEKWRRHSRCPRGLNPRRRRSG</sequence>
<dbReference type="AlphaFoldDB" id="A0AAD9DW80"/>
<feature type="region of interest" description="Disordered" evidence="1">
    <location>
        <begin position="20"/>
        <end position="41"/>
    </location>
</feature>
<protein>
    <submittedName>
        <fullName evidence="2">Uncharacterized protein</fullName>
    </submittedName>
</protein>
<gene>
    <name evidence="2" type="ORF">P4O66_001569</name>
</gene>
<accession>A0AAD9DW80</accession>
<name>A0AAD9DW80_9TELE</name>